<dbReference type="PROSITE" id="PS50076">
    <property type="entry name" value="DNAJ_2"/>
    <property type="match status" value="1"/>
</dbReference>
<evidence type="ECO:0000259" key="3">
    <source>
        <dbReference type="PROSITE" id="PS50076"/>
    </source>
</evidence>
<evidence type="ECO:0000256" key="1">
    <source>
        <dbReference type="ARBA" id="ARBA00023186"/>
    </source>
</evidence>
<comment type="caution">
    <text evidence="4">The sequence shown here is derived from an EMBL/GenBank/DDBJ whole genome shotgun (WGS) entry which is preliminary data.</text>
</comment>
<feature type="domain" description="J" evidence="3">
    <location>
        <begin position="8"/>
        <end position="67"/>
    </location>
</feature>
<proteinExistence type="predicted"/>
<sequence length="761" mass="83406">MSSEPQQNPYAVLGVPRDADARTIKKAYFDLVRQNPPETHPEVFKRLREAYELLSDAEARQAWDATADVPLEGLAAEQAACMAEAVEQFNADNHAAGRRVLNTFLAEHPEAHEVRTLLGKNLLFEGYPPEALVEFDRVLELRPQDWQARLHRGWALQRLERLKEAADDYWRAGKLGPTELVPRVALADCLEQMGQVKDALGVLAEARTLTGLRPMDVLSLTVRRAATMLEHGFNPEAVQELDSLEVDVPANADPELRRWTAGQLSSAAATLFAQQRSEAANKLLERSQRFNPTSATEGVYPVRVALDVAALSEGARQWLRAEADRHDGGRTLKTWALPAAVSAGLALVTLFFLVDCFRAPETRTVVDWVCRAVFAAGLAAATLYAARVLLRSISSPFGSFHVVHPLHLVQVQRDQLTVWPLVHLNDIQLMDHHDNGRYTHTSLDMRFSRMRLVLRVRGKPQAEALAQELSGRRRRVLELLNRGMLDAESGVEHLPAALLARGAKGRHVHAEGKLPSWVGLGVAAAVAVLVVCASVVPQRSAVDARAWGLALNVRDLGPTLAFLRDRPDSNFAPQAQARLDAELAQARARMETRLDAGSGTAASIPFFSSLLDAVARTHSRRVSVEWLGLEKSDPRPDLLVTAWQRMADEALGKDVLFMDSVRAAGREGPPAASLRVRQQVRPLPANGTDEAPVELLWAVTTEGLGSSVASLALTARGVSAEDPAASEALLHAWVERWHLPGTGTRRPLLFTNSLLALEASP</sequence>
<keyword evidence="2" id="KW-0812">Transmembrane</keyword>
<feature type="transmembrane region" description="Helical" evidence="2">
    <location>
        <begin position="366"/>
        <end position="386"/>
    </location>
</feature>
<feature type="transmembrane region" description="Helical" evidence="2">
    <location>
        <begin position="335"/>
        <end position="354"/>
    </location>
</feature>
<dbReference type="InterPro" id="IPR036869">
    <property type="entry name" value="J_dom_sf"/>
</dbReference>
<dbReference type="SUPFAM" id="SSF46565">
    <property type="entry name" value="Chaperone J-domain"/>
    <property type="match status" value="1"/>
</dbReference>
<evidence type="ECO:0000313" key="4">
    <source>
        <dbReference type="EMBL" id="RKH92483.1"/>
    </source>
</evidence>
<dbReference type="PANTHER" id="PTHR43096">
    <property type="entry name" value="DNAJ HOMOLOG 1, MITOCHONDRIAL-RELATED"/>
    <property type="match status" value="1"/>
</dbReference>
<evidence type="ECO:0000313" key="5">
    <source>
        <dbReference type="Proteomes" id="UP000278907"/>
    </source>
</evidence>
<dbReference type="InterPro" id="IPR011990">
    <property type="entry name" value="TPR-like_helical_dom_sf"/>
</dbReference>
<dbReference type="Pfam" id="PF00226">
    <property type="entry name" value="DnaJ"/>
    <property type="match status" value="1"/>
</dbReference>
<dbReference type="EMBL" id="RAWI01000477">
    <property type="protein sequence ID" value="RKH92483.1"/>
    <property type="molecule type" value="Genomic_DNA"/>
</dbReference>
<keyword evidence="1" id="KW-0143">Chaperone</keyword>
<name>A0ABX9Q8X8_9BACT</name>
<dbReference type="Proteomes" id="UP000278907">
    <property type="component" value="Unassembled WGS sequence"/>
</dbReference>
<accession>A0ABX9Q8X8</accession>
<dbReference type="SUPFAM" id="SSF48452">
    <property type="entry name" value="TPR-like"/>
    <property type="match status" value="1"/>
</dbReference>
<keyword evidence="5" id="KW-1185">Reference proteome</keyword>
<keyword evidence="2" id="KW-1133">Transmembrane helix</keyword>
<reference evidence="4 5" key="1">
    <citation type="submission" date="2018-09" db="EMBL/GenBank/DDBJ databases">
        <authorList>
            <person name="Livingstone P.G."/>
            <person name="Whitworth D.E."/>
        </authorList>
    </citation>
    <scope>NUCLEOTIDE SEQUENCE [LARGE SCALE GENOMIC DNA]</scope>
    <source>
        <strain evidence="4 5">CA031B</strain>
    </source>
</reference>
<protein>
    <recommendedName>
        <fullName evidence="3">J domain-containing protein</fullName>
    </recommendedName>
</protein>
<gene>
    <name evidence="4" type="ORF">D7Y13_36575</name>
</gene>
<dbReference type="SMART" id="SM00271">
    <property type="entry name" value="DnaJ"/>
    <property type="match status" value="1"/>
</dbReference>
<keyword evidence="2" id="KW-0472">Membrane</keyword>
<dbReference type="InterPro" id="IPR001623">
    <property type="entry name" value="DnaJ_domain"/>
</dbReference>
<dbReference type="RefSeq" id="WP_120585952.1">
    <property type="nucleotide sequence ID" value="NZ_RAWI01000477.1"/>
</dbReference>
<dbReference type="Gene3D" id="1.10.287.110">
    <property type="entry name" value="DnaJ domain"/>
    <property type="match status" value="1"/>
</dbReference>
<dbReference type="PANTHER" id="PTHR43096:SF52">
    <property type="entry name" value="DNAJ HOMOLOG 1, MITOCHONDRIAL-RELATED"/>
    <property type="match status" value="1"/>
</dbReference>
<dbReference type="CDD" id="cd06257">
    <property type="entry name" value="DnaJ"/>
    <property type="match status" value="1"/>
</dbReference>
<dbReference type="PRINTS" id="PR00625">
    <property type="entry name" value="JDOMAIN"/>
</dbReference>
<organism evidence="4 5">
    <name type="scientific">Corallococcus praedator</name>
    <dbReference type="NCBI Taxonomy" id="2316724"/>
    <lineage>
        <taxon>Bacteria</taxon>
        <taxon>Pseudomonadati</taxon>
        <taxon>Myxococcota</taxon>
        <taxon>Myxococcia</taxon>
        <taxon>Myxococcales</taxon>
        <taxon>Cystobacterineae</taxon>
        <taxon>Myxococcaceae</taxon>
        <taxon>Corallococcus</taxon>
    </lineage>
</organism>
<evidence type="ECO:0000256" key="2">
    <source>
        <dbReference type="SAM" id="Phobius"/>
    </source>
</evidence>
<dbReference type="Gene3D" id="1.25.40.10">
    <property type="entry name" value="Tetratricopeptide repeat domain"/>
    <property type="match status" value="1"/>
</dbReference>